<evidence type="ECO:0000256" key="14">
    <source>
        <dbReference type="ARBA" id="ARBA00023310"/>
    </source>
</evidence>
<evidence type="ECO:0000256" key="18">
    <source>
        <dbReference type="ARBA" id="ARBA00070733"/>
    </source>
</evidence>
<dbReference type="InterPro" id="IPR019344">
    <property type="entry name" value="F1F0-ATPsyn_F_prd"/>
</dbReference>
<dbReference type="GO" id="GO:0005743">
    <property type="term" value="C:mitochondrial inner membrane"/>
    <property type="evidence" value="ECO:0007669"/>
    <property type="project" value="UniProtKB-SubCell"/>
</dbReference>
<keyword evidence="4" id="KW-0138">CF(0)</keyword>
<keyword evidence="20" id="KW-1185">Reference proteome</keyword>
<evidence type="ECO:0000256" key="2">
    <source>
        <dbReference type="ARBA" id="ARBA00005895"/>
    </source>
</evidence>
<keyword evidence="11" id="KW-0406">Ion transport</keyword>
<evidence type="ECO:0000313" key="20">
    <source>
        <dbReference type="Proteomes" id="UP000386466"/>
    </source>
</evidence>
<evidence type="ECO:0000256" key="11">
    <source>
        <dbReference type="ARBA" id="ARBA00023065"/>
    </source>
</evidence>
<accession>A0A485PGS8</accession>
<evidence type="ECO:0000256" key="12">
    <source>
        <dbReference type="ARBA" id="ARBA00023128"/>
    </source>
</evidence>
<dbReference type="EMBL" id="CAAGRJ010034065">
    <property type="protein sequence ID" value="VFV43433.1"/>
    <property type="molecule type" value="Genomic_DNA"/>
</dbReference>
<comment type="subcellular location">
    <subcellularLocation>
        <location evidence="1">Mitochondrion inner membrane</location>
        <topology evidence="1">Single-pass membrane protein</topology>
    </subcellularLocation>
</comment>
<evidence type="ECO:0000256" key="1">
    <source>
        <dbReference type="ARBA" id="ARBA00004434"/>
    </source>
</evidence>
<comment type="subunit">
    <text evidence="17">Component of the ATP synthase complex composed at least of ATP5F1A/subunit alpha, ATP5F1B/subunit beta, ATP5MC1/subunit c (homooctomer), MT-ATP6/subunit a, MT-ATP8/subunit 8, ATP5ME/subunit e, ATP5MF/subunit f, ATP5MG/subunit g, ATP5MK/subunit k, ATP5MJ/subunit j, ATP5F1C/subunit gamma, ATP5F1D/subunit delta, ATP5F1E/subunit epsilon, ATP5PF/subunit F6, ATP5PB/subunit b, ATP5PD/subunit d, ATP5PO/subunit OSCP. ATP synthase complex consists of a soluble F(1) head domain (subunits alpha(3) and beta(3)) - the catalytic core - and a membrane F(0) domain - the membrane proton channel (subunits c, a, 8, e, f, g, k and j). These two domains are linked by a central stalk (subunits gamma, delta, and epsilon) rotating inside the F1 region and a stationary peripheral stalk (subunits F6, b, d, and OSCP).</text>
</comment>
<evidence type="ECO:0000256" key="15">
    <source>
        <dbReference type="ARBA" id="ARBA00032201"/>
    </source>
</evidence>
<dbReference type="PANTHER" id="PTHR13080:SF16">
    <property type="entry name" value="ATP SYNTHASE SUBUNIT F, MITOCHONDRIAL"/>
    <property type="match status" value="1"/>
</dbReference>
<protein>
    <recommendedName>
        <fullName evidence="18">ATP synthase F(0) complex subunit f, mitochondrial</fullName>
    </recommendedName>
    <alternativeName>
        <fullName evidence="15">ATP synthase membrane subunit f</fullName>
    </alternativeName>
</protein>
<organism evidence="19 20">
    <name type="scientific">Lynx pardinus</name>
    <name type="common">Iberian lynx</name>
    <name type="synonym">Felis pardina</name>
    <dbReference type="NCBI Taxonomy" id="191816"/>
    <lineage>
        <taxon>Eukaryota</taxon>
        <taxon>Metazoa</taxon>
        <taxon>Chordata</taxon>
        <taxon>Craniata</taxon>
        <taxon>Vertebrata</taxon>
        <taxon>Euteleostomi</taxon>
        <taxon>Mammalia</taxon>
        <taxon>Eutheria</taxon>
        <taxon>Laurasiatheria</taxon>
        <taxon>Carnivora</taxon>
        <taxon>Feliformia</taxon>
        <taxon>Felidae</taxon>
        <taxon>Felinae</taxon>
        <taxon>Lynx</taxon>
    </lineage>
</organism>
<dbReference type="PANTHER" id="PTHR13080">
    <property type="entry name" value="ATP SYNTHASE F CHAIN, MITOCHONDRIAL-RELATED"/>
    <property type="match status" value="1"/>
</dbReference>
<name>A0A485PGS8_LYNPA</name>
<dbReference type="GO" id="GO:0045259">
    <property type="term" value="C:proton-transporting ATP synthase complex"/>
    <property type="evidence" value="ECO:0007669"/>
    <property type="project" value="UniProtKB-KW"/>
</dbReference>
<dbReference type="GO" id="GO:0042776">
    <property type="term" value="P:proton motive force-driven mitochondrial ATP synthesis"/>
    <property type="evidence" value="ECO:0007669"/>
    <property type="project" value="TreeGrafter"/>
</dbReference>
<evidence type="ECO:0000313" key="19">
    <source>
        <dbReference type="EMBL" id="VFV43433.1"/>
    </source>
</evidence>
<evidence type="ECO:0000256" key="5">
    <source>
        <dbReference type="ARBA" id="ARBA00022553"/>
    </source>
</evidence>
<proteinExistence type="inferred from homology"/>
<evidence type="ECO:0000256" key="13">
    <source>
        <dbReference type="ARBA" id="ARBA00023136"/>
    </source>
</evidence>
<keyword evidence="10" id="KW-0007">Acetylation</keyword>
<gene>
    <name evidence="19" type="ORF">LYPA_23C001659</name>
</gene>
<reference evidence="19 20" key="1">
    <citation type="submission" date="2019-01" db="EMBL/GenBank/DDBJ databases">
        <authorList>
            <person name="Alioto T."/>
            <person name="Alioto T."/>
        </authorList>
    </citation>
    <scope>NUCLEOTIDE SEQUENCE [LARGE SCALE GENOMIC DNA]</scope>
</reference>
<evidence type="ECO:0000256" key="6">
    <source>
        <dbReference type="ARBA" id="ARBA00022692"/>
    </source>
</evidence>
<evidence type="ECO:0000256" key="3">
    <source>
        <dbReference type="ARBA" id="ARBA00022448"/>
    </source>
</evidence>
<keyword evidence="9" id="KW-1133">Transmembrane helix</keyword>
<dbReference type="AlphaFoldDB" id="A0A485PGS8"/>
<comment type="function">
    <text evidence="16">Subunit f, of the mitochondrial membrane ATP synthase complex (F(1)F(0) ATP synthase or Complex V) that produces ATP from ADP in the presence of a proton gradient across the membrane which is generated by electron transport complexes of the respiratory chain. ATP synthase complex consist of a soluble F(1) head domain - the catalytic core - and a membrane F(1) domain - the membrane proton channel. These two domains are linked by a central stalk rotating inside the F(1) region and a stationary peripheral stalk. During catalysis, ATP synthesis in the catalytic domain of F(1) is coupled via a rotary mechanism of the central stalk subunits to proton translocation. In vivo, can only synthesize ATP although its ATP hydrolase activity can be activated artificially in vitro. Part of the complex F(0) domain.</text>
</comment>
<evidence type="ECO:0000256" key="9">
    <source>
        <dbReference type="ARBA" id="ARBA00022989"/>
    </source>
</evidence>
<keyword evidence="6" id="KW-0812">Transmembrane</keyword>
<keyword evidence="7" id="KW-0375">Hydrogen ion transport</keyword>
<keyword evidence="13" id="KW-0472">Membrane</keyword>
<keyword evidence="3" id="KW-0813">Transport</keyword>
<evidence type="ECO:0000256" key="17">
    <source>
        <dbReference type="ARBA" id="ARBA00064647"/>
    </source>
</evidence>
<keyword evidence="5" id="KW-0597">Phosphoprotein</keyword>
<evidence type="ECO:0000256" key="8">
    <source>
        <dbReference type="ARBA" id="ARBA00022792"/>
    </source>
</evidence>
<evidence type="ECO:0000256" key="10">
    <source>
        <dbReference type="ARBA" id="ARBA00022990"/>
    </source>
</evidence>
<sequence length="70" mass="7818">MASPILVKEKKLLDVKLGELPSWILMWDVTPQGTSGVFQSSYYQYYKYVHVEKGGVVGISVVLAHSVLFS</sequence>
<evidence type="ECO:0000256" key="16">
    <source>
        <dbReference type="ARBA" id="ARBA00054012"/>
    </source>
</evidence>
<evidence type="ECO:0000256" key="4">
    <source>
        <dbReference type="ARBA" id="ARBA00022547"/>
    </source>
</evidence>
<dbReference type="Pfam" id="PF10206">
    <property type="entry name" value="WRW"/>
    <property type="match status" value="1"/>
</dbReference>
<evidence type="ECO:0000256" key="7">
    <source>
        <dbReference type="ARBA" id="ARBA00022781"/>
    </source>
</evidence>
<keyword evidence="14" id="KW-0066">ATP synthesis</keyword>
<dbReference type="GO" id="GO:0046933">
    <property type="term" value="F:proton-transporting ATP synthase activity, rotational mechanism"/>
    <property type="evidence" value="ECO:0007669"/>
    <property type="project" value="TreeGrafter"/>
</dbReference>
<keyword evidence="12" id="KW-0496">Mitochondrion</keyword>
<keyword evidence="8" id="KW-0999">Mitochondrion inner membrane</keyword>
<comment type="similarity">
    <text evidence="2">Belongs to the ATPase F chain family.</text>
</comment>
<dbReference type="Proteomes" id="UP000386466">
    <property type="component" value="Unassembled WGS sequence"/>
</dbReference>